<feature type="region of interest" description="Disordered" evidence="1">
    <location>
        <begin position="88"/>
        <end position="126"/>
    </location>
</feature>
<organism evidence="3 4">
    <name type="scientific">Mycolicibacterium mucogenicum</name>
    <name type="common">Mycobacterium mucogenicum</name>
    <dbReference type="NCBI Taxonomy" id="56689"/>
    <lineage>
        <taxon>Bacteria</taxon>
        <taxon>Bacillati</taxon>
        <taxon>Actinomycetota</taxon>
        <taxon>Actinomycetes</taxon>
        <taxon>Mycobacteriales</taxon>
        <taxon>Mycobacteriaceae</taxon>
        <taxon>Mycolicibacterium</taxon>
    </lineage>
</organism>
<proteinExistence type="predicted"/>
<sequence length="447" mass="48721">MTKITPENYYAVAAKLCAASTQLAMDVKNLDNALDVSQSAGTYASGGPTWAQSFDQSASDVFELGSTTAIAARELGYLVHQAGLNHAHAENESGGGGNQPTPPTPQGCTLETNLHPSQHAVGGTHEKPDRWELIAEYVTKQWADCDEGRIDSAGKQFTSFANSKGATAVQLWNDITTVFTDDAQHQSPEVNGIVDEVAAVCRSLRDTGDAASALGTACSEVHRVANIDKSTGRTSLKILDLIIKSYEIDKIAARRLPFGSWIVRQLDELIKTNKIAYARGMDKLIEGINGTVDTAAKSNQGIYSLATGSTQGLSSILNRTPRQTNPIRNRDDRDNDAAGKRGEQRAGVPGNYKKRWVRVTVNGVPRIVEPDYIDRANKNVVEVKNTNEIRGNYDQIAAETEWARQQGFTMTLVVDHRTVINDPRIQAMIDSGQIQLIRKELDDNDDI</sequence>
<dbReference type="RefSeq" id="WP_064859244.1">
    <property type="nucleotide sequence ID" value="NZ_JAPMJT010000003.1"/>
</dbReference>
<feature type="region of interest" description="Disordered" evidence="1">
    <location>
        <begin position="314"/>
        <end position="349"/>
    </location>
</feature>
<feature type="compositionally biased region" description="Polar residues" evidence="1">
    <location>
        <begin position="314"/>
        <end position="327"/>
    </location>
</feature>
<protein>
    <recommendedName>
        <fullName evidence="2">Tox-REase-7 domain-containing protein</fullName>
    </recommendedName>
</protein>
<accession>A0A1A0MPP4</accession>
<comment type="caution">
    <text evidence="3">The sequence shown here is derived from an EMBL/GenBank/DDBJ whole genome shotgun (WGS) entry which is preliminary data.</text>
</comment>
<reference evidence="3 4" key="1">
    <citation type="submission" date="2016-06" db="EMBL/GenBank/DDBJ databases">
        <authorList>
            <person name="Kjaerup R.B."/>
            <person name="Dalgaard T.S."/>
            <person name="Juul-Madsen H.R."/>
        </authorList>
    </citation>
    <scope>NUCLEOTIDE SEQUENCE [LARGE SCALE GENOMIC DNA]</scope>
    <source>
        <strain evidence="3 4">1199456.5</strain>
    </source>
</reference>
<dbReference type="InterPro" id="IPR028903">
    <property type="entry name" value="Tox-REase-7_dom"/>
</dbReference>
<name>A0A1A0MPP4_MYCMU</name>
<evidence type="ECO:0000256" key="1">
    <source>
        <dbReference type="SAM" id="MobiDB-lite"/>
    </source>
</evidence>
<gene>
    <name evidence="3" type="ORF">A5642_21915</name>
</gene>
<feature type="domain" description="Tox-REase-7" evidence="2">
    <location>
        <begin position="339"/>
        <end position="422"/>
    </location>
</feature>
<dbReference type="AlphaFoldDB" id="A0A1A0MPP4"/>
<evidence type="ECO:0000313" key="3">
    <source>
        <dbReference type="EMBL" id="OBA86743.1"/>
    </source>
</evidence>
<dbReference type="Proteomes" id="UP000093962">
    <property type="component" value="Unassembled WGS sequence"/>
</dbReference>
<evidence type="ECO:0000313" key="4">
    <source>
        <dbReference type="Proteomes" id="UP000093962"/>
    </source>
</evidence>
<dbReference type="Pfam" id="PF15649">
    <property type="entry name" value="Tox-REase-7"/>
    <property type="match status" value="1"/>
</dbReference>
<dbReference type="OrthoDB" id="4515024at2"/>
<feature type="compositionally biased region" description="Basic and acidic residues" evidence="1">
    <location>
        <begin position="328"/>
        <end position="344"/>
    </location>
</feature>
<evidence type="ECO:0000259" key="2">
    <source>
        <dbReference type="Pfam" id="PF15649"/>
    </source>
</evidence>
<dbReference type="EMBL" id="LZSF01000136">
    <property type="protein sequence ID" value="OBA86743.1"/>
    <property type="molecule type" value="Genomic_DNA"/>
</dbReference>